<evidence type="ECO:0000256" key="6">
    <source>
        <dbReference type="ARBA" id="ARBA00023146"/>
    </source>
</evidence>
<proteinExistence type="inferred from homology"/>
<protein>
    <recommendedName>
        <fullName evidence="1 9">Tyrosine--tRNA ligase</fullName>
        <ecNumber evidence="1 9">6.1.1.1</ecNumber>
    </recommendedName>
    <alternativeName>
        <fullName evidence="7 9">Tyrosyl-tRNA synthetase</fullName>
    </alternativeName>
</protein>
<dbReference type="GO" id="GO:0004831">
    <property type="term" value="F:tyrosine-tRNA ligase activity"/>
    <property type="evidence" value="ECO:0007669"/>
    <property type="project" value="UniProtKB-EC"/>
</dbReference>
<dbReference type="InterPro" id="IPR002305">
    <property type="entry name" value="aa-tRNA-synth_Ic"/>
</dbReference>
<evidence type="ECO:0000256" key="4">
    <source>
        <dbReference type="ARBA" id="ARBA00022840"/>
    </source>
</evidence>
<evidence type="ECO:0000256" key="7">
    <source>
        <dbReference type="ARBA" id="ARBA00033323"/>
    </source>
</evidence>
<keyword evidence="5 9" id="KW-0648">Protein biosynthesis</keyword>
<reference evidence="10" key="1">
    <citation type="submission" date="2014-11" db="EMBL/GenBank/DDBJ databases">
        <authorList>
            <person name="Otto D Thomas"/>
            <person name="Naeem Raeece"/>
        </authorList>
    </citation>
    <scope>NUCLEOTIDE SEQUENCE</scope>
</reference>
<dbReference type="Gene3D" id="1.10.240.10">
    <property type="entry name" value="Tyrosyl-Transfer RNA Synthetase"/>
    <property type="match status" value="1"/>
</dbReference>
<keyword evidence="6 9" id="KW-0030">Aminoacyl-tRNA synthetase</keyword>
<evidence type="ECO:0000313" key="10">
    <source>
        <dbReference type="EMBL" id="CEM44389.1"/>
    </source>
</evidence>
<keyword evidence="2 9" id="KW-0436">Ligase</keyword>
<evidence type="ECO:0000256" key="3">
    <source>
        <dbReference type="ARBA" id="ARBA00022741"/>
    </source>
</evidence>
<dbReference type="GO" id="GO:0006437">
    <property type="term" value="P:tyrosyl-tRNA aminoacylation"/>
    <property type="evidence" value="ECO:0007669"/>
    <property type="project" value="InterPro"/>
</dbReference>
<evidence type="ECO:0000256" key="9">
    <source>
        <dbReference type="RuleBase" id="RU361234"/>
    </source>
</evidence>
<dbReference type="PRINTS" id="PR01040">
    <property type="entry name" value="TRNASYNTHTYR"/>
</dbReference>
<dbReference type="InterPro" id="IPR014729">
    <property type="entry name" value="Rossmann-like_a/b/a_fold"/>
</dbReference>
<dbReference type="HAMAP" id="MF_02006">
    <property type="entry name" value="Tyr_tRNA_synth_type1"/>
    <property type="match status" value="1"/>
</dbReference>
<comment type="similarity">
    <text evidence="9">Belongs to the class-I aminoacyl-tRNA synthetase family.</text>
</comment>
<dbReference type="SUPFAM" id="SSF52374">
    <property type="entry name" value="Nucleotidylyl transferase"/>
    <property type="match status" value="1"/>
</dbReference>
<evidence type="ECO:0000256" key="1">
    <source>
        <dbReference type="ARBA" id="ARBA00013160"/>
    </source>
</evidence>
<evidence type="ECO:0000256" key="5">
    <source>
        <dbReference type="ARBA" id="ARBA00022917"/>
    </source>
</evidence>
<dbReference type="PhylomeDB" id="A0A0G4HJY0"/>
<dbReference type="FunFam" id="1.10.240.10:FF:000001">
    <property type="entry name" value="Tyrosine--tRNA ligase"/>
    <property type="match status" value="1"/>
</dbReference>
<evidence type="ECO:0000256" key="2">
    <source>
        <dbReference type="ARBA" id="ARBA00022598"/>
    </source>
</evidence>
<dbReference type="GO" id="GO:0005829">
    <property type="term" value="C:cytosol"/>
    <property type="evidence" value="ECO:0007669"/>
    <property type="project" value="TreeGrafter"/>
</dbReference>
<dbReference type="EC" id="6.1.1.1" evidence="1 9"/>
<dbReference type="AlphaFoldDB" id="A0A0G4HJY0"/>
<dbReference type="EMBL" id="CDMZ01002916">
    <property type="protein sequence ID" value="CEM44389.1"/>
    <property type="molecule type" value="Genomic_DNA"/>
</dbReference>
<dbReference type="VEuPathDB" id="CryptoDB:Cvel_7146"/>
<evidence type="ECO:0000256" key="8">
    <source>
        <dbReference type="ARBA" id="ARBA00048248"/>
    </source>
</evidence>
<dbReference type="Gene3D" id="3.40.50.620">
    <property type="entry name" value="HUPs"/>
    <property type="match status" value="1"/>
</dbReference>
<dbReference type="PANTHER" id="PTHR11766:SF0">
    <property type="entry name" value="TYROSINE--TRNA LIGASE, MITOCHONDRIAL"/>
    <property type="match status" value="1"/>
</dbReference>
<sequence length="718" mass="78645">MMRLDLVNFVCVCGLVGFAGAFLLSPCPSASPRKGNLLSQKSRCQGEVALHATGDGDFASTYDVQSPFLSTMKERGFIQRITDPDGLDELFLNETRRNGEPLRAYLGFDATADSLHVGSLMQIMILRHLQKCGHKPVVLLGGGTTKIGDPSGKDESRKLLDDATIQANMEGIGRVFKKFLKFGDGPTDAVFVNNADWLCELRYVDFLREFGASLSVNVMIKRESVKLRLEREQPLTFLEFNYMVMQGYDFVELHKRQGVRLQIGGSDQWGNILTGIEMAGRKTKDKLFGMTAPLMTTSDGKKMGKTAAGAVWLNEERLGPVDYWQFWRNTADADVVKFLKIFTEVPMEKIEGEISKLEGSELNAAKRLLADEATALLHGRDKLEGVHKAVDALFGASSGPSDLSALPSVQLKADALAEAPLTQLLVDLELYQSNWLDSLAAIFDVTKYPCCVPFADNSSDVVNANGNTRVKEGLNLAAFTGQGIAGADDSDSDASAEADQKSKEPPKMAALVLWKTDVNRVSADLVLSWPQKAYALLECCRAIETGNRLDELTVAQALEHASQQPKEIDVDEAMKQPKFQMLAVERRIEARLLAEALAETLSFSSEEEDGKSKAKKGEKFRCYQLRSPYGYNKTRGSAAMQAAAKATRRVSDPTGGKLFSSTAAGLKAGSKGHITRQEVAGDIVYAAQGRDGKACFVIEDLFCNDFFKTVFPIEEVLN</sequence>
<dbReference type="InterPro" id="IPR024107">
    <property type="entry name" value="Tyr-tRNA-ligase_bac_1"/>
</dbReference>
<dbReference type="PANTHER" id="PTHR11766">
    <property type="entry name" value="TYROSYL-TRNA SYNTHETASE"/>
    <property type="match status" value="1"/>
</dbReference>
<keyword evidence="3 9" id="KW-0547">Nucleotide-binding</keyword>
<dbReference type="InterPro" id="IPR024088">
    <property type="entry name" value="Tyr-tRNA-ligase_bac-type"/>
</dbReference>
<name>A0A0G4HJY0_9ALVE</name>
<accession>A0A0G4HJY0</accession>
<gene>
    <name evidence="10" type="ORF">Cvel_7146</name>
</gene>
<comment type="catalytic activity">
    <reaction evidence="8 9">
        <text>tRNA(Tyr) + L-tyrosine + ATP = L-tyrosyl-tRNA(Tyr) + AMP + diphosphate + H(+)</text>
        <dbReference type="Rhea" id="RHEA:10220"/>
        <dbReference type="Rhea" id="RHEA-COMP:9706"/>
        <dbReference type="Rhea" id="RHEA-COMP:9707"/>
        <dbReference type="ChEBI" id="CHEBI:15378"/>
        <dbReference type="ChEBI" id="CHEBI:30616"/>
        <dbReference type="ChEBI" id="CHEBI:33019"/>
        <dbReference type="ChEBI" id="CHEBI:58315"/>
        <dbReference type="ChEBI" id="CHEBI:78442"/>
        <dbReference type="ChEBI" id="CHEBI:78536"/>
        <dbReference type="ChEBI" id="CHEBI:456215"/>
        <dbReference type="EC" id="6.1.1.1"/>
    </reaction>
</comment>
<dbReference type="GO" id="GO:0005524">
    <property type="term" value="F:ATP binding"/>
    <property type="evidence" value="ECO:0007669"/>
    <property type="project" value="UniProtKB-KW"/>
</dbReference>
<dbReference type="NCBIfam" id="TIGR00234">
    <property type="entry name" value="tyrS"/>
    <property type="match status" value="1"/>
</dbReference>
<organism evidence="10">
    <name type="scientific">Chromera velia CCMP2878</name>
    <dbReference type="NCBI Taxonomy" id="1169474"/>
    <lineage>
        <taxon>Eukaryota</taxon>
        <taxon>Sar</taxon>
        <taxon>Alveolata</taxon>
        <taxon>Colpodellida</taxon>
        <taxon>Chromeraceae</taxon>
        <taxon>Chromera</taxon>
    </lineage>
</organism>
<dbReference type="InterPro" id="IPR002307">
    <property type="entry name" value="Tyr-tRNA-ligase"/>
</dbReference>
<keyword evidence="4 9" id="KW-0067">ATP-binding</keyword>
<dbReference type="Pfam" id="PF00579">
    <property type="entry name" value="tRNA-synt_1b"/>
    <property type="match status" value="1"/>
</dbReference>
<dbReference type="CDD" id="cd00805">
    <property type="entry name" value="TyrRS_core"/>
    <property type="match status" value="1"/>
</dbReference>